<evidence type="ECO:0000256" key="6">
    <source>
        <dbReference type="ARBA" id="ARBA00022801"/>
    </source>
</evidence>
<keyword evidence="2 9" id="KW-1003">Cell membrane</keyword>
<keyword evidence="6 9" id="KW-0378">Hydrolase</keyword>
<comment type="caution">
    <text evidence="9">Lacks conserved residue(s) required for the propagation of feature annotation.</text>
</comment>
<evidence type="ECO:0000256" key="8">
    <source>
        <dbReference type="ARBA" id="ARBA00023136"/>
    </source>
</evidence>
<keyword evidence="7 9" id="KW-1133">Transmembrane helix</keyword>
<evidence type="ECO:0000256" key="7">
    <source>
        <dbReference type="ARBA" id="ARBA00022989"/>
    </source>
</evidence>
<accession>C6HVR4</accession>
<dbReference type="NCBIfam" id="TIGR00077">
    <property type="entry name" value="lspA"/>
    <property type="match status" value="1"/>
</dbReference>
<evidence type="ECO:0000256" key="9">
    <source>
        <dbReference type="HAMAP-Rule" id="MF_00161"/>
    </source>
</evidence>
<dbReference type="GO" id="GO:0005886">
    <property type="term" value="C:plasma membrane"/>
    <property type="evidence" value="ECO:0007669"/>
    <property type="project" value="UniProtKB-SubCell"/>
</dbReference>
<dbReference type="Pfam" id="PF01252">
    <property type="entry name" value="Peptidase_A8"/>
    <property type="match status" value="1"/>
</dbReference>
<dbReference type="PANTHER" id="PTHR33695:SF1">
    <property type="entry name" value="LIPOPROTEIN SIGNAL PEPTIDASE"/>
    <property type="match status" value="1"/>
</dbReference>
<comment type="function">
    <text evidence="9">This protein specifically catalyzes the removal of signal peptides from prolipoproteins.</text>
</comment>
<dbReference type="HAMAP" id="MF_00161">
    <property type="entry name" value="LspA"/>
    <property type="match status" value="1"/>
</dbReference>
<dbReference type="PRINTS" id="PR00781">
    <property type="entry name" value="LIPOSIGPTASE"/>
</dbReference>
<dbReference type="InterPro" id="IPR001872">
    <property type="entry name" value="Peptidase_A8"/>
</dbReference>
<name>C6HVR4_9BACT</name>
<protein>
    <recommendedName>
        <fullName evidence="9">Lipoprotein signal peptidase</fullName>
        <ecNumber evidence="9">3.4.23.36</ecNumber>
    </recommendedName>
    <alternativeName>
        <fullName evidence="9">Prolipoprotein signal peptidase</fullName>
    </alternativeName>
    <alternativeName>
        <fullName evidence="9">Signal peptidase II</fullName>
        <shortName evidence="9">SPase II</shortName>
    </alternativeName>
</protein>
<evidence type="ECO:0000313" key="12">
    <source>
        <dbReference type="Proteomes" id="UP000009374"/>
    </source>
</evidence>
<evidence type="ECO:0000256" key="3">
    <source>
        <dbReference type="ARBA" id="ARBA00022670"/>
    </source>
</evidence>
<feature type="active site" evidence="9">
    <location>
        <position position="131"/>
    </location>
</feature>
<reference evidence="11 12" key="1">
    <citation type="journal article" date="2009" name="Appl. Environ. Microbiol.">
        <title>Community genomic and proteomic analyses of chemoautotrophic iron-oxidizing "Leptospirillum rubarum" (Group II) and "Leptospirillum ferrodiazotrophum" (Group III) bacteria in acid mine drainage biofilms.</title>
        <authorList>
            <person name="Goltsman D.S."/>
            <person name="Denef V.J."/>
            <person name="Singer S.W."/>
            <person name="VerBerkmoes N.C."/>
            <person name="Lefsrud M."/>
            <person name="Mueller R.S."/>
            <person name="Dick G.J."/>
            <person name="Sun C.L."/>
            <person name="Wheeler K.E."/>
            <person name="Zemla A."/>
            <person name="Baker B.J."/>
            <person name="Hauser L."/>
            <person name="Land M."/>
            <person name="Shah M.B."/>
            <person name="Thelen M.P."/>
            <person name="Hettich R.L."/>
            <person name="Banfield J.F."/>
        </authorList>
    </citation>
    <scope>NUCLEOTIDE SEQUENCE [LARGE SCALE GENOMIC DNA]</scope>
</reference>
<evidence type="ECO:0000256" key="5">
    <source>
        <dbReference type="ARBA" id="ARBA00022750"/>
    </source>
</evidence>
<dbReference type="Proteomes" id="UP000009374">
    <property type="component" value="Unassembled WGS sequence"/>
</dbReference>
<evidence type="ECO:0000256" key="2">
    <source>
        <dbReference type="ARBA" id="ARBA00022475"/>
    </source>
</evidence>
<organism evidence="11 12">
    <name type="scientific">Leptospirillum ferrodiazotrophum</name>
    <dbReference type="NCBI Taxonomy" id="412449"/>
    <lineage>
        <taxon>Bacteria</taxon>
        <taxon>Pseudomonadati</taxon>
        <taxon>Nitrospirota</taxon>
        <taxon>Nitrospiria</taxon>
        <taxon>Nitrospirales</taxon>
        <taxon>Nitrospiraceae</taxon>
        <taxon>Leptospirillum</taxon>
    </lineage>
</organism>
<dbReference type="AlphaFoldDB" id="C6HVR4"/>
<comment type="pathway">
    <text evidence="9">Protein modification; lipoprotein biosynthesis (signal peptide cleavage).</text>
</comment>
<sequence length="160" mass="17686">MSIAVLVFILDQISKFFVQTRLDLFSSIQLIPHFFRIVSVRNTGIVFGLFSGEEKGVHEALLIGFTLLAMGGILLYSARKGRERRPDIYPLAMILGGAAGNLSDRIREGRVVDFLDFYIGNAHWPAFNIADSAIVVGVGTLLFLQWRDERGRTGTPAGTN</sequence>
<keyword evidence="4 9" id="KW-0812">Transmembrane</keyword>
<evidence type="ECO:0000256" key="1">
    <source>
        <dbReference type="ARBA" id="ARBA00006139"/>
    </source>
</evidence>
<keyword evidence="3 9" id="KW-0645">Protease</keyword>
<dbReference type="EMBL" id="GG693865">
    <property type="protein sequence ID" value="EES53288.1"/>
    <property type="molecule type" value="Genomic_DNA"/>
</dbReference>
<keyword evidence="5 9" id="KW-0064">Aspartyl protease</keyword>
<keyword evidence="12" id="KW-1185">Reference proteome</keyword>
<comment type="subcellular location">
    <subcellularLocation>
        <location evidence="9">Cell membrane</location>
        <topology evidence="9">Multi-pass membrane protein</topology>
    </subcellularLocation>
</comment>
<evidence type="ECO:0000313" key="11">
    <source>
        <dbReference type="EMBL" id="EES53288.1"/>
    </source>
</evidence>
<proteinExistence type="inferred from homology"/>
<feature type="active site" evidence="9">
    <location>
        <position position="113"/>
    </location>
</feature>
<feature type="transmembrane region" description="Helical" evidence="9">
    <location>
        <begin position="57"/>
        <end position="76"/>
    </location>
</feature>
<dbReference type="GO" id="GO:0004190">
    <property type="term" value="F:aspartic-type endopeptidase activity"/>
    <property type="evidence" value="ECO:0007669"/>
    <property type="project" value="UniProtKB-UniRule"/>
</dbReference>
<gene>
    <name evidence="9" type="primary">lspA</name>
    <name evidence="11" type="ORF">UBAL3_79520010</name>
</gene>
<evidence type="ECO:0000256" key="4">
    <source>
        <dbReference type="ARBA" id="ARBA00022692"/>
    </source>
</evidence>
<dbReference type="UniPathway" id="UPA00665"/>
<comment type="catalytic activity">
    <reaction evidence="9">
        <text>Release of signal peptides from bacterial membrane prolipoproteins. Hydrolyzes -Xaa-Yaa-Zaa-|-(S,diacylglyceryl)Cys-, in which Xaa is hydrophobic (preferably Leu), and Yaa (Ala or Ser) and Zaa (Gly or Ala) have small, neutral side chains.</text>
        <dbReference type="EC" id="3.4.23.36"/>
    </reaction>
</comment>
<dbReference type="GO" id="GO:0006508">
    <property type="term" value="P:proteolysis"/>
    <property type="evidence" value="ECO:0007669"/>
    <property type="project" value="UniProtKB-KW"/>
</dbReference>
<comment type="similarity">
    <text evidence="1 9 10">Belongs to the peptidase A8 family.</text>
</comment>
<evidence type="ECO:0000256" key="10">
    <source>
        <dbReference type="RuleBase" id="RU004181"/>
    </source>
</evidence>
<dbReference type="EC" id="3.4.23.36" evidence="9"/>
<dbReference type="PANTHER" id="PTHR33695">
    <property type="entry name" value="LIPOPROTEIN SIGNAL PEPTIDASE"/>
    <property type="match status" value="1"/>
</dbReference>
<keyword evidence="8 9" id="KW-0472">Membrane</keyword>